<dbReference type="Gene3D" id="1.20.141.10">
    <property type="entry name" value="Chitosanase, subunit A, domain 1"/>
    <property type="match status" value="1"/>
</dbReference>
<reference evidence="2" key="1">
    <citation type="submission" date="2020-04" db="EMBL/GenBank/DDBJ databases">
        <authorList>
            <person name="Chiriac C."/>
            <person name="Salcher M."/>
            <person name="Ghai R."/>
            <person name="Kavagutti S V."/>
        </authorList>
    </citation>
    <scope>NUCLEOTIDE SEQUENCE</scope>
</reference>
<sequence>MALSETARFERCLTETLHHEGGWADHPKDPGGATMKGVTLAVFREFKGRPVTKAELRAISDADLKAIYRAGYWDKAHCGDLPAGVDLMVFDLAVNSGPGRAVKFLQSAVNAEPDGVIGPATLANVRALPPAEIVLRLRNRRERFFRSLATFDTFGKGWLRRLAEVSLLADEWARVR</sequence>
<feature type="domain" description="TtsA-like Glycoside hydrolase family 108" evidence="1">
    <location>
        <begin position="14"/>
        <end position="97"/>
    </location>
</feature>
<dbReference type="SUPFAM" id="SSF53955">
    <property type="entry name" value="Lysozyme-like"/>
    <property type="match status" value="1"/>
</dbReference>
<proteinExistence type="predicted"/>
<dbReference type="InterPro" id="IPR008565">
    <property type="entry name" value="TtsA-like_GH18_dom"/>
</dbReference>
<evidence type="ECO:0000313" key="2">
    <source>
        <dbReference type="EMBL" id="CAB4157199.1"/>
    </source>
</evidence>
<gene>
    <name evidence="2" type="ORF">UFOVP679_7</name>
</gene>
<dbReference type="CDD" id="cd13926">
    <property type="entry name" value="N-acetylmuramidase_GH108"/>
    <property type="match status" value="1"/>
</dbReference>
<dbReference type="Pfam" id="PF05838">
    <property type="entry name" value="Glyco_hydro_108"/>
    <property type="match status" value="1"/>
</dbReference>
<protein>
    <submittedName>
        <fullName evidence="2">ZliS Lysozyme family protein</fullName>
    </submittedName>
</protein>
<accession>A0A6J5NDL2</accession>
<dbReference type="EMBL" id="LR796660">
    <property type="protein sequence ID" value="CAB4157199.1"/>
    <property type="molecule type" value="Genomic_DNA"/>
</dbReference>
<evidence type="ECO:0000259" key="1">
    <source>
        <dbReference type="Pfam" id="PF05838"/>
    </source>
</evidence>
<dbReference type="InterPro" id="IPR023346">
    <property type="entry name" value="Lysozyme-like_dom_sf"/>
</dbReference>
<organism evidence="2">
    <name type="scientific">uncultured Caudovirales phage</name>
    <dbReference type="NCBI Taxonomy" id="2100421"/>
    <lineage>
        <taxon>Viruses</taxon>
        <taxon>Duplodnaviria</taxon>
        <taxon>Heunggongvirae</taxon>
        <taxon>Uroviricota</taxon>
        <taxon>Caudoviricetes</taxon>
        <taxon>Peduoviridae</taxon>
        <taxon>Maltschvirus</taxon>
        <taxon>Maltschvirus maltsch</taxon>
    </lineage>
</organism>
<name>A0A6J5NDL2_9CAUD</name>